<dbReference type="PANTHER" id="PTHR34184:SF4">
    <property type="entry name" value="UPF0718 PROTEIN YCGR"/>
    <property type="match status" value="1"/>
</dbReference>
<reference evidence="9 10" key="1">
    <citation type="submission" date="2019-09" db="EMBL/GenBank/DDBJ databases">
        <title>Genome sequence of Clostridium sp. EA1.</title>
        <authorList>
            <person name="Poehlein A."/>
            <person name="Bengelsdorf F.R."/>
            <person name="Daniel R."/>
        </authorList>
    </citation>
    <scope>NUCLEOTIDE SEQUENCE [LARGE SCALE GENOMIC DNA]</scope>
    <source>
        <strain evidence="9 10">EA1</strain>
    </source>
</reference>
<evidence type="ECO:0000256" key="6">
    <source>
        <dbReference type="ARBA" id="ARBA00023136"/>
    </source>
</evidence>
<evidence type="ECO:0000256" key="5">
    <source>
        <dbReference type="ARBA" id="ARBA00022989"/>
    </source>
</evidence>
<feature type="transmembrane region" description="Helical" evidence="7">
    <location>
        <begin position="308"/>
        <end position="330"/>
    </location>
</feature>
<keyword evidence="6 7" id="KW-0472">Membrane</keyword>
<feature type="transmembrane region" description="Helical" evidence="7">
    <location>
        <begin position="464"/>
        <end position="483"/>
    </location>
</feature>
<evidence type="ECO:0000256" key="1">
    <source>
        <dbReference type="ARBA" id="ARBA00004651"/>
    </source>
</evidence>
<proteinExistence type="inferred from homology"/>
<dbReference type="InterPro" id="IPR003495">
    <property type="entry name" value="CobW/HypB/UreG_nucleotide-bd"/>
</dbReference>
<evidence type="ECO:0000313" key="9">
    <source>
        <dbReference type="EMBL" id="MVB09395.1"/>
    </source>
</evidence>
<dbReference type="SUPFAM" id="SSF52540">
    <property type="entry name" value="P-loop containing nucleoside triphosphate hydrolases"/>
    <property type="match status" value="1"/>
</dbReference>
<dbReference type="PANTHER" id="PTHR34184">
    <property type="entry name" value="UPF0718 PROTEIN YCGR"/>
    <property type="match status" value="1"/>
</dbReference>
<dbReference type="RefSeq" id="WP_156989447.1">
    <property type="nucleotide sequence ID" value="NZ_VWXL01000002.1"/>
</dbReference>
<dbReference type="InterPro" id="IPR052923">
    <property type="entry name" value="UPF0718"/>
</dbReference>
<evidence type="ECO:0000256" key="2">
    <source>
        <dbReference type="ARBA" id="ARBA00006386"/>
    </source>
</evidence>
<dbReference type="EMBL" id="VWXL01000002">
    <property type="protein sequence ID" value="MVB09395.1"/>
    <property type="molecule type" value="Genomic_DNA"/>
</dbReference>
<dbReference type="InterPro" id="IPR027417">
    <property type="entry name" value="P-loop_NTPase"/>
</dbReference>
<dbReference type="Proteomes" id="UP000469440">
    <property type="component" value="Unassembled WGS sequence"/>
</dbReference>
<evidence type="ECO:0000256" key="7">
    <source>
        <dbReference type="SAM" id="Phobius"/>
    </source>
</evidence>
<feature type="transmembrane region" description="Helical" evidence="7">
    <location>
        <begin position="228"/>
        <end position="253"/>
    </location>
</feature>
<dbReference type="InterPro" id="IPR005524">
    <property type="entry name" value="DUF318"/>
</dbReference>
<evidence type="ECO:0000256" key="3">
    <source>
        <dbReference type="ARBA" id="ARBA00022475"/>
    </source>
</evidence>
<name>A0A6N8HUZ0_9FIRM</name>
<dbReference type="GO" id="GO:0005886">
    <property type="term" value="C:plasma membrane"/>
    <property type="evidence" value="ECO:0007669"/>
    <property type="project" value="UniProtKB-SubCell"/>
</dbReference>
<feature type="transmembrane region" description="Helical" evidence="7">
    <location>
        <begin position="274"/>
        <end position="296"/>
    </location>
</feature>
<feature type="transmembrane region" description="Helical" evidence="7">
    <location>
        <begin position="364"/>
        <end position="382"/>
    </location>
</feature>
<protein>
    <submittedName>
        <fullName evidence="9">Putative permease</fullName>
    </submittedName>
</protein>
<dbReference type="OrthoDB" id="9770408at2"/>
<accession>A0A6N8HUZ0</accession>
<organism evidence="9 10">
    <name type="scientific">Caproicibacter fermentans</name>
    <dbReference type="NCBI Taxonomy" id="2576756"/>
    <lineage>
        <taxon>Bacteria</taxon>
        <taxon>Bacillati</taxon>
        <taxon>Bacillota</taxon>
        <taxon>Clostridia</taxon>
        <taxon>Eubacteriales</taxon>
        <taxon>Acutalibacteraceae</taxon>
        <taxon>Caproicibacter</taxon>
    </lineage>
</organism>
<feature type="transmembrane region" description="Helical" evidence="7">
    <location>
        <begin position="429"/>
        <end position="452"/>
    </location>
</feature>
<comment type="caution">
    <text evidence="9">The sequence shown here is derived from an EMBL/GenBank/DDBJ whole genome shotgun (WGS) entry which is preliminary data.</text>
</comment>
<sequence>MTRIEVFCGFLESGKTTLIQHILEQEYIENYKKILILQCEDGEVEFRAPAIRNKNVLLDQIDRKEKICYELFYKIKLELNPDLVLIEYNGTWPIETLLAISMPKNCKIDRIFFCADASTFDFYMKNTGGLMANQLANADAVFFNRVSEGKGTLRNTVRSLNRSASIFFSVEPADSFFKKLFDPETFREDRLHHRIFLLIASASLVCMFLLLTTVIFNPAQLYASVQSVNMVFIGILMQAVPFLLIGAFVSALLQVFIPDETLVRLFAAHKWLGFPLAVILGFFFPVCDCGIVPIASRLAQKGVPLPEAMVFMLAAPAVNPVTILSTLYAFPGQPQYVLCRIGFGILISLIAGSILGLTHQKASLVLFGGSAVACSCGSGGCVPRHSGKAGKLEAVFMTAGQEFLGMGRYIIIGSLLCATLQQALPASLFQSAGGVMIVPIFLMLLAAFFMSVCSTSNAFIGRSFLNVFPPVAVLAFIVMGPMLDLSNLFMLSASFKKKFVSRLAGTLFVTGLLIFLLLSLLQKGRAL</sequence>
<dbReference type="Pfam" id="PF03773">
    <property type="entry name" value="ArsP_1"/>
    <property type="match status" value="1"/>
</dbReference>
<feature type="transmembrane region" description="Helical" evidence="7">
    <location>
        <begin position="195"/>
        <end position="216"/>
    </location>
</feature>
<feature type="transmembrane region" description="Helical" evidence="7">
    <location>
        <begin position="403"/>
        <end position="423"/>
    </location>
</feature>
<dbReference type="Pfam" id="PF02492">
    <property type="entry name" value="cobW"/>
    <property type="match status" value="1"/>
</dbReference>
<evidence type="ECO:0000256" key="4">
    <source>
        <dbReference type="ARBA" id="ARBA00022692"/>
    </source>
</evidence>
<feature type="transmembrane region" description="Helical" evidence="7">
    <location>
        <begin position="337"/>
        <end position="358"/>
    </location>
</feature>
<comment type="similarity">
    <text evidence="2">Belongs to the UPF0718 family.</text>
</comment>
<feature type="domain" description="CobW/HypB/UreG nucleotide-binding" evidence="8">
    <location>
        <begin position="6"/>
        <end position="147"/>
    </location>
</feature>
<dbReference type="Gene3D" id="3.40.50.300">
    <property type="entry name" value="P-loop containing nucleotide triphosphate hydrolases"/>
    <property type="match status" value="1"/>
</dbReference>
<keyword evidence="5 7" id="KW-1133">Transmembrane helix</keyword>
<keyword evidence="4 7" id="KW-0812">Transmembrane</keyword>
<evidence type="ECO:0000259" key="8">
    <source>
        <dbReference type="Pfam" id="PF02492"/>
    </source>
</evidence>
<dbReference type="AlphaFoldDB" id="A0A6N8HUZ0"/>
<gene>
    <name evidence="9" type="ORF">CAFE_00430</name>
</gene>
<keyword evidence="3" id="KW-1003">Cell membrane</keyword>
<comment type="subcellular location">
    <subcellularLocation>
        <location evidence="1">Cell membrane</location>
        <topology evidence="1">Multi-pass membrane protein</topology>
    </subcellularLocation>
</comment>
<evidence type="ECO:0000313" key="10">
    <source>
        <dbReference type="Proteomes" id="UP000469440"/>
    </source>
</evidence>
<keyword evidence="10" id="KW-1185">Reference proteome</keyword>
<feature type="transmembrane region" description="Helical" evidence="7">
    <location>
        <begin position="503"/>
        <end position="521"/>
    </location>
</feature>